<dbReference type="Pfam" id="PF02673">
    <property type="entry name" value="BacA"/>
    <property type="match status" value="1"/>
</dbReference>
<evidence type="ECO:0000256" key="3">
    <source>
        <dbReference type="ARBA" id="ARBA00012374"/>
    </source>
</evidence>
<keyword evidence="5 14" id="KW-1003">Cell membrane</keyword>
<evidence type="ECO:0000256" key="8">
    <source>
        <dbReference type="ARBA" id="ARBA00022989"/>
    </source>
</evidence>
<keyword evidence="14" id="KW-0133">Cell shape</keyword>
<comment type="miscellaneous">
    <text evidence="14">Bacitracin is thought to be involved in the inhibition of peptidoglycan synthesis by sequestering undecaprenyl diphosphate, thereby reducing the pool of lipid carrier available.</text>
</comment>
<feature type="transmembrane region" description="Helical" evidence="14">
    <location>
        <begin position="189"/>
        <end position="209"/>
    </location>
</feature>
<keyword evidence="14" id="KW-0961">Cell wall biogenesis/degradation</keyword>
<keyword evidence="7 14" id="KW-0378">Hydrolase</keyword>
<dbReference type="PANTHER" id="PTHR30622:SF4">
    <property type="entry name" value="UNDECAPRENYL-DIPHOSPHATASE"/>
    <property type="match status" value="1"/>
</dbReference>
<keyword evidence="6 14" id="KW-0812">Transmembrane</keyword>
<feature type="transmembrane region" description="Helical" evidence="14">
    <location>
        <begin position="44"/>
        <end position="65"/>
    </location>
</feature>
<dbReference type="GO" id="GO:0071555">
    <property type="term" value="P:cell wall organization"/>
    <property type="evidence" value="ECO:0007669"/>
    <property type="project" value="UniProtKB-KW"/>
</dbReference>
<evidence type="ECO:0000256" key="2">
    <source>
        <dbReference type="ARBA" id="ARBA00010621"/>
    </source>
</evidence>
<evidence type="ECO:0000256" key="1">
    <source>
        <dbReference type="ARBA" id="ARBA00004651"/>
    </source>
</evidence>
<feature type="transmembrane region" description="Helical" evidence="14">
    <location>
        <begin position="86"/>
        <end position="107"/>
    </location>
</feature>
<keyword evidence="8 14" id="KW-1133">Transmembrane helix</keyword>
<evidence type="ECO:0000313" key="15">
    <source>
        <dbReference type="EMBL" id="TMQ69273.1"/>
    </source>
</evidence>
<proteinExistence type="inferred from homology"/>
<comment type="caution">
    <text evidence="15">The sequence shown here is derived from an EMBL/GenBank/DDBJ whole genome shotgun (WGS) entry which is preliminary data.</text>
</comment>
<dbReference type="Proteomes" id="UP000319836">
    <property type="component" value="Unassembled WGS sequence"/>
</dbReference>
<dbReference type="HAMAP" id="MF_01006">
    <property type="entry name" value="Undec_diphosphatase"/>
    <property type="match status" value="1"/>
</dbReference>
<evidence type="ECO:0000256" key="11">
    <source>
        <dbReference type="ARBA" id="ARBA00032707"/>
    </source>
</evidence>
<dbReference type="EC" id="3.6.1.27" evidence="3 14"/>
<dbReference type="GO" id="GO:0050380">
    <property type="term" value="F:undecaprenyl-diphosphatase activity"/>
    <property type="evidence" value="ECO:0007669"/>
    <property type="project" value="UniProtKB-UniRule"/>
</dbReference>
<evidence type="ECO:0000256" key="12">
    <source>
        <dbReference type="ARBA" id="ARBA00032932"/>
    </source>
</evidence>
<comment type="catalytic activity">
    <reaction evidence="13 14">
        <text>di-trans,octa-cis-undecaprenyl diphosphate + H2O = di-trans,octa-cis-undecaprenyl phosphate + phosphate + H(+)</text>
        <dbReference type="Rhea" id="RHEA:28094"/>
        <dbReference type="ChEBI" id="CHEBI:15377"/>
        <dbReference type="ChEBI" id="CHEBI:15378"/>
        <dbReference type="ChEBI" id="CHEBI:43474"/>
        <dbReference type="ChEBI" id="CHEBI:58405"/>
        <dbReference type="ChEBI" id="CHEBI:60392"/>
        <dbReference type="EC" id="3.6.1.27"/>
    </reaction>
</comment>
<keyword evidence="10 14" id="KW-0046">Antibiotic resistance</keyword>
<evidence type="ECO:0000256" key="10">
    <source>
        <dbReference type="ARBA" id="ARBA00023251"/>
    </source>
</evidence>
<sequence length="270" mass="28221">MLACRPMSLSQAIVLGIVQGLTEFLPVSSSAHLYVVPKLLGWQYHGLAFDVALHWGTLFALLMAFGGEWWALARHAFAADAATRKAAGRTWLLIAAASVPGAVAGFLLKDVAETALRSLPLQAATLAGFGFLLWWVDRVAPVRQSQGTPSWGAGLAMGLAQALALVPGVSRSGVTITAGRAAGLSRVQAARFSFLLATPITFGAGVLELKHLRGSGIPAPVLLAGVASAAIVGVVAIRGLLRFLGRAGFAAFFVYRLALALVIVLTLLFR</sequence>
<feature type="transmembrane region" description="Helical" evidence="14">
    <location>
        <begin position="221"/>
        <end position="241"/>
    </location>
</feature>
<organism evidence="15 16">
    <name type="scientific">Eiseniibacteriota bacterium</name>
    <dbReference type="NCBI Taxonomy" id="2212470"/>
    <lineage>
        <taxon>Bacteria</taxon>
        <taxon>Candidatus Eiseniibacteriota</taxon>
    </lineage>
</organism>
<feature type="transmembrane region" description="Helical" evidence="14">
    <location>
        <begin position="119"/>
        <end position="136"/>
    </location>
</feature>
<evidence type="ECO:0000256" key="6">
    <source>
        <dbReference type="ARBA" id="ARBA00022692"/>
    </source>
</evidence>
<comment type="function">
    <text evidence="14">Catalyzes the dephosphorylation of undecaprenyl diphosphate (UPP). Confers resistance to bacitracin.</text>
</comment>
<gene>
    <name evidence="14" type="primary">uppP</name>
    <name evidence="15" type="ORF">E6K80_12285</name>
</gene>
<evidence type="ECO:0000256" key="4">
    <source>
        <dbReference type="ARBA" id="ARBA00021581"/>
    </source>
</evidence>
<dbReference type="GO" id="GO:0005886">
    <property type="term" value="C:plasma membrane"/>
    <property type="evidence" value="ECO:0007669"/>
    <property type="project" value="UniProtKB-SubCell"/>
</dbReference>
<accession>A0A538U090</accession>
<evidence type="ECO:0000256" key="13">
    <source>
        <dbReference type="ARBA" id="ARBA00047594"/>
    </source>
</evidence>
<dbReference type="InterPro" id="IPR003824">
    <property type="entry name" value="UppP"/>
</dbReference>
<evidence type="ECO:0000256" key="7">
    <source>
        <dbReference type="ARBA" id="ARBA00022801"/>
    </source>
</evidence>
<comment type="similarity">
    <text evidence="2 14">Belongs to the UppP family.</text>
</comment>
<dbReference type="EMBL" id="VBPA01000317">
    <property type="protein sequence ID" value="TMQ69273.1"/>
    <property type="molecule type" value="Genomic_DNA"/>
</dbReference>
<evidence type="ECO:0000313" key="16">
    <source>
        <dbReference type="Proteomes" id="UP000319836"/>
    </source>
</evidence>
<feature type="transmembrane region" description="Helical" evidence="14">
    <location>
        <begin position="148"/>
        <end position="169"/>
    </location>
</feature>
<dbReference type="GO" id="GO:0009252">
    <property type="term" value="P:peptidoglycan biosynthetic process"/>
    <property type="evidence" value="ECO:0007669"/>
    <property type="project" value="UniProtKB-KW"/>
</dbReference>
<evidence type="ECO:0000256" key="14">
    <source>
        <dbReference type="HAMAP-Rule" id="MF_01006"/>
    </source>
</evidence>
<dbReference type="GO" id="GO:0008360">
    <property type="term" value="P:regulation of cell shape"/>
    <property type="evidence" value="ECO:0007669"/>
    <property type="project" value="UniProtKB-KW"/>
</dbReference>
<dbReference type="PANTHER" id="PTHR30622">
    <property type="entry name" value="UNDECAPRENYL-DIPHOSPHATASE"/>
    <property type="match status" value="1"/>
</dbReference>
<reference evidence="15 16" key="1">
    <citation type="journal article" date="2019" name="Nat. Microbiol.">
        <title>Mediterranean grassland soil C-N compound turnover is dependent on rainfall and depth, and is mediated by genomically divergent microorganisms.</title>
        <authorList>
            <person name="Diamond S."/>
            <person name="Andeer P.F."/>
            <person name="Li Z."/>
            <person name="Crits-Christoph A."/>
            <person name="Burstein D."/>
            <person name="Anantharaman K."/>
            <person name="Lane K.R."/>
            <person name="Thomas B.C."/>
            <person name="Pan C."/>
            <person name="Northen T.R."/>
            <person name="Banfield J.F."/>
        </authorList>
    </citation>
    <scope>NUCLEOTIDE SEQUENCE [LARGE SCALE GENOMIC DNA]</scope>
    <source>
        <strain evidence="15">WS_10</strain>
    </source>
</reference>
<keyword evidence="9 14" id="KW-0472">Membrane</keyword>
<feature type="transmembrane region" description="Helical" evidence="14">
    <location>
        <begin position="247"/>
        <end position="269"/>
    </location>
</feature>
<comment type="subcellular location">
    <subcellularLocation>
        <location evidence="1 14">Cell membrane</location>
        <topology evidence="1 14">Multi-pass membrane protein</topology>
    </subcellularLocation>
</comment>
<dbReference type="GO" id="GO:0046677">
    <property type="term" value="P:response to antibiotic"/>
    <property type="evidence" value="ECO:0007669"/>
    <property type="project" value="UniProtKB-UniRule"/>
</dbReference>
<keyword evidence="14" id="KW-0573">Peptidoglycan synthesis</keyword>
<protein>
    <recommendedName>
        <fullName evidence="4 14">Undecaprenyl-diphosphatase</fullName>
        <ecNumber evidence="3 14">3.6.1.27</ecNumber>
    </recommendedName>
    <alternativeName>
        <fullName evidence="12 14">Bacitracin resistance protein</fullName>
    </alternativeName>
    <alternativeName>
        <fullName evidence="11 14">Undecaprenyl pyrophosphate phosphatase</fullName>
    </alternativeName>
</protein>
<name>A0A538U090_UNCEI</name>
<evidence type="ECO:0000256" key="9">
    <source>
        <dbReference type="ARBA" id="ARBA00023136"/>
    </source>
</evidence>
<evidence type="ECO:0000256" key="5">
    <source>
        <dbReference type="ARBA" id="ARBA00022475"/>
    </source>
</evidence>
<dbReference type="AlphaFoldDB" id="A0A538U090"/>